<dbReference type="EMBL" id="NHOQ01002911">
    <property type="protein sequence ID" value="PWA13906.1"/>
    <property type="molecule type" value="Genomic_DNA"/>
</dbReference>
<sequence length="413" mass="48229">MEDSRPLGTETGHITAAHPAAEVKILSSPTSPSVRHGGGGKSLPTLNETLDVYEAEEHSNATLTWIHPDPNATPSDWFYFDLMSMKLLRKIYVFNSRVQPEPYTDDEFKGRLHCDPQLVRNGRIRCLLTEVRFSDAGRYQWYVVTDGGRDVRDWELVVRASIPQTQEETQEPVDRGRFYLIFFLLFINQQHRDVLVLTRPGAAGSERREKGLCREEEVLNEPSNQVENSTLAQEKPEPLQIKPEPLQIKQEQEEPEPLQIKPEPLQIKQEQQEPEPLQIKQEQEEPEPLQIKQEPEEPEPLQIEQEEPEPQQIKQEQEEPEHQEFKEEEKQLCISQDEEHLVLKQETDHVFMSPYDMKRIHNETEPQMNQLISHGSAEDENQDQERSNFEDPGKKRKEEQKQNERCQKTKQQK</sequence>
<feature type="region of interest" description="Disordered" evidence="1">
    <location>
        <begin position="205"/>
        <end position="239"/>
    </location>
</feature>
<feature type="compositionally biased region" description="Basic and acidic residues" evidence="1">
    <location>
        <begin position="315"/>
        <end position="339"/>
    </location>
</feature>
<feature type="compositionally biased region" description="Basic and acidic residues" evidence="1">
    <location>
        <begin position="383"/>
        <end position="407"/>
    </location>
</feature>
<organism evidence="2 3">
    <name type="scientific">Gambusia affinis</name>
    <name type="common">Western mosquitofish</name>
    <name type="synonym">Heterandria affinis</name>
    <dbReference type="NCBI Taxonomy" id="33528"/>
    <lineage>
        <taxon>Eukaryota</taxon>
        <taxon>Metazoa</taxon>
        <taxon>Chordata</taxon>
        <taxon>Craniata</taxon>
        <taxon>Vertebrata</taxon>
        <taxon>Euteleostomi</taxon>
        <taxon>Actinopterygii</taxon>
        <taxon>Neopterygii</taxon>
        <taxon>Teleostei</taxon>
        <taxon>Neoteleostei</taxon>
        <taxon>Acanthomorphata</taxon>
        <taxon>Ovalentaria</taxon>
        <taxon>Atherinomorphae</taxon>
        <taxon>Cyprinodontiformes</taxon>
        <taxon>Poeciliidae</taxon>
        <taxon>Poeciliinae</taxon>
        <taxon>Gambusia</taxon>
    </lineage>
</organism>
<gene>
    <name evidence="2" type="ORF">CCH79_00018511</name>
</gene>
<dbReference type="Gene3D" id="2.60.40.10">
    <property type="entry name" value="Immunoglobulins"/>
    <property type="match status" value="1"/>
</dbReference>
<feature type="compositionally biased region" description="Acidic residues" evidence="1">
    <location>
        <begin position="296"/>
        <end position="309"/>
    </location>
</feature>
<dbReference type="InterPro" id="IPR013783">
    <property type="entry name" value="Ig-like_fold"/>
</dbReference>
<evidence type="ECO:0000313" key="3">
    <source>
        <dbReference type="Proteomes" id="UP000250572"/>
    </source>
</evidence>
<feature type="region of interest" description="Disordered" evidence="1">
    <location>
        <begin position="357"/>
        <end position="413"/>
    </location>
</feature>
<feature type="compositionally biased region" description="Basic and acidic residues" evidence="1">
    <location>
        <begin position="205"/>
        <end position="217"/>
    </location>
</feature>
<protein>
    <submittedName>
        <fullName evidence="2">Uncharacterized protein</fullName>
    </submittedName>
</protein>
<keyword evidence="3" id="KW-1185">Reference proteome</keyword>
<dbReference type="Proteomes" id="UP000250572">
    <property type="component" value="Unassembled WGS sequence"/>
</dbReference>
<feature type="compositionally biased region" description="Low complexity" evidence="1">
    <location>
        <begin position="269"/>
        <end position="280"/>
    </location>
</feature>
<feature type="non-terminal residue" evidence="2">
    <location>
        <position position="413"/>
    </location>
</feature>
<comment type="caution">
    <text evidence="2">The sequence shown here is derived from an EMBL/GenBank/DDBJ whole genome shotgun (WGS) entry which is preliminary data.</text>
</comment>
<proteinExistence type="predicted"/>
<feature type="compositionally biased region" description="Polar residues" evidence="1">
    <location>
        <begin position="221"/>
        <end position="232"/>
    </location>
</feature>
<accession>A0A315UPH6</accession>
<reference evidence="2 3" key="1">
    <citation type="journal article" date="2018" name="G3 (Bethesda)">
        <title>A High-Quality Reference Genome for the Invasive Mosquitofish Gambusia affinis Using a Chicago Library.</title>
        <authorList>
            <person name="Hoffberg S.L."/>
            <person name="Troendle N.J."/>
            <person name="Glenn T.C."/>
            <person name="Mahmud O."/>
            <person name="Louha S."/>
            <person name="Chalopin D."/>
            <person name="Bennetzen J.L."/>
            <person name="Mauricio R."/>
        </authorList>
    </citation>
    <scope>NUCLEOTIDE SEQUENCE [LARGE SCALE GENOMIC DNA]</scope>
    <source>
        <strain evidence="2">NE01/NJP1002.9</strain>
        <tissue evidence="2">Muscle</tissue>
    </source>
</reference>
<dbReference type="AlphaFoldDB" id="A0A315UPH6"/>
<evidence type="ECO:0000256" key="1">
    <source>
        <dbReference type="SAM" id="MobiDB-lite"/>
    </source>
</evidence>
<dbReference type="STRING" id="33528.ENSGAFP00000020580"/>
<evidence type="ECO:0000313" key="2">
    <source>
        <dbReference type="EMBL" id="PWA13906.1"/>
    </source>
</evidence>
<feature type="region of interest" description="Disordered" evidence="1">
    <location>
        <begin position="269"/>
        <end position="339"/>
    </location>
</feature>
<name>A0A315UPH6_GAMAF</name>